<comment type="caution">
    <text evidence="2">The sequence shown here is derived from an EMBL/GenBank/DDBJ whole genome shotgun (WGS) entry which is preliminary data.</text>
</comment>
<proteinExistence type="predicted"/>
<name>A0A066S0N8_9GAMM</name>
<gene>
    <name evidence="2" type="ORF">EA58_00120</name>
</gene>
<dbReference type="OrthoDB" id="5383110at2"/>
<evidence type="ECO:0000313" key="2">
    <source>
        <dbReference type="EMBL" id="KDM93527.1"/>
    </source>
</evidence>
<dbReference type="RefSeq" id="WP_036747483.1">
    <property type="nucleotide sequence ID" value="NZ_JAGSGC010000021.1"/>
</dbReference>
<dbReference type="AlphaFoldDB" id="A0A066S0N8"/>
<dbReference type="Pfam" id="PF14534">
    <property type="entry name" value="DUF4440"/>
    <property type="match status" value="1"/>
</dbReference>
<reference evidence="2 3" key="1">
    <citation type="submission" date="2014-04" db="EMBL/GenBank/DDBJ databases">
        <title>Draft genome sequence of Photobacterium halotolerans S2753: a solonamide, ngercheumicin and holomycin producer.</title>
        <authorList>
            <person name="Machado H.R."/>
            <person name="Gram L."/>
        </authorList>
    </citation>
    <scope>NUCLEOTIDE SEQUENCE [LARGE SCALE GENOMIC DNA]</scope>
    <source>
        <strain evidence="2 3">S2753</strain>
    </source>
</reference>
<dbReference type="EMBL" id="JMIB01000001">
    <property type="protein sequence ID" value="KDM93527.1"/>
    <property type="molecule type" value="Genomic_DNA"/>
</dbReference>
<keyword evidence="3" id="KW-1185">Reference proteome</keyword>
<sequence>MNNILLNEVRSAEEKLKQAMLNSDTDVLSDLLAEDLIFTNHLGQRLTREDDLSVHASGQLKIQSLEVSDEMFYQVGTFTIVNVRTDITGTYGGEAANGQFRFTRIWLKKNGKLQVKAAHSCLIA</sequence>
<dbReference type="SUPFAM" id="SSF54427">
    <property type="entry name" value="NTF2-like"/>
    <property type="match status" value="1"/>
</dbReference>
<dbReference type="InterPro" id="IPR027843">
    <property type="entry name" value="DUF4440"/>
</dbReference>
<dbReference type="InterPro" id="IPR032710">
    <property type="entry name" value="NTF2-like_dom_sf"/>
</dbReference>
<feature type="domain" description="DUF4440" evidence="1">
    <location>
        <begin position="9"/>
        <end position="114"/>
    </location>
</feature>
<protein>
    <submittedName>
        <fullName evidence="2">Cytochrome P450</fullName>
    </submittedName>
</protein>
<organism evidence="2 3">
    <name type="scientific">Photobacterium galatheae</name>
    <dbReference type="NCBI Taxonomy" id="1654360"/>
    <lineage>
        <taxon>Bacteria</taxon>
        <taxon>Pseudomonadati</taxon>
        <taxon>Pseudomonadota</taxon>
        <taxon>Gammaproteobacteria</taxon>
        <taxon>Vibrionales</taxon>
        <taxon>Vibrionaceae</taxon>
        <taxon>Photobacterium</taxon>
    </lineage>
</organism>
<dbReference type="Proteomes" id="UP000027192">
    <property type="component" value="Unassembled WGS sequence"/>
</dbReference>
<accession>A0A066S0N8</accession>
<evidence type="ECO:0000313" key="3">
    <source>
        <dbReference type="Proteomes" id="UP000027192"/>
    </source>
</evidence>
<evidence type="ECO:0000259" key="1">
    <source>
        <dbReference type="Pfam" id="PF14534"/>
    </source>
</evidence>
<dbReference type="STRING" id="1654360.EA58_00120"/>
<dbReference type="Gene3D" id="3.10.450.50">
    <property type="match status" value="1"/>
</dbReference>